<dbReference type="InterPro" id="IPR011645">
    <property type="entry name" value="HNOB_dom_associated"/>
</dbReference>
<dbReference type="EC" id="4.6.1.2" evidence="2"/>
<keyword evidence="6" id="KW-0456">Lyase</keyword>
<dbReference type="InterPro" id="IPR011644">
    <property type="entry name" value="Heme_NO-bd"/>
</dbReference>
<dbReference type="EMBL" id="JAOYFB010000001">
    <property type="protein sequence ID" value="KAK4002850.1"/>
    <property type="molecule type" value="Genomic_DNA"/>
</dbReference>
<dbReference type="Pfam" id="PF07700">
    <property type="entry name" value="HNOB"/>
    <property type="match status" value="1"/>
</dbReference>
<dbReference type="Pfam" id="PF00211">
    <property type="entry name" value="Guanylate_cyc"/>
    <property type="match status" value="1"/>
</dbReference>
<evidence type="ECO:0000313" key="10">
    <source>
        <dbReference type="Proteomes" id="UP001234178"/>
    </source>
</evidence>
<evidence type="ECO:0000256" key="1">
    <source>
        <dbReference type="ARBA" id="ARBA00004496"/>
    </source>
</evidence>
<evidence type="ECO:0000256" key="3">
    <source>
        <dbReference type="ARBA" id="ARBA00022490"/>
    </source>
</evidence>
<evidence type="ECO:0000313" key="9">
    <source>
        <dbReference type="EMBL" id="KAK4002850.1"/>
    </source>
</evidence>
<dbReference type="SUPFAM" id="SSF55073">
    <property type="entry name" value="Nucleotide cyclase"/>
    <property type="match status" value="1"/>
</dbReference>
<dbReference type="InterPro" id="IPR024096">
    <property type="entry name" value="NO_sig/Golgi_transp_ligand-bd"/>
</dbReference>
<evidence type="ECO:0000259" key="8">
    <source>
        <dbReference type="PROSITE" id="PS50125"/>
    </source>
</evidence>
<dbReference type="Gene3D" id="3.30.450.260">
    <property type="entry name" value="Haem NO binding associated domain"/>
    <property type="match status" value="1"/>
</dbReference>
<dbReference type="Proteomes" id="UP001234178">
    <property type="component" value="Unassembled WGS sequence"/>
</dbReference>
<keyword evidence="7" id="KW-0141">cGMP biosynthesis</keyword>
<dbReference type="CDD" id="cd07302">
    <property type="entry name" value="CHD"/>
    <property type="match status" value="1"/>
</dbReference>
<evidence type="ECO:0000256" key="5">
    <source>
        <dbReference type="ARBA" id="ARBA00023134"/>
    </source>
</evidence>
<keyword evidence="4" id="KW-0547">Nucleotide-binding</keyword>
<dbReference type="Pfam" id="PF07701">
    <property type="entry name" value="HNOBA"/>
    <property type="match status" value="1"/>
</dbReference>
<feature type="domain" description="Guanylate cyclase" evidence="8">
    <location>
        <begin position="487"/>
        <end position="613"/>
    </location>
</feature>
<evidence type="ECO:0000256" key="7">
    <source>
        <dbReference type="ARBA" id="ARBA00023293"/>
    </source>
</evidence>
<dbReference type="PROSITE" id="PS50125">
    <property type="entry name" value="GUANYLATE_CYCLASE_2"/>
    <property type="match status" value="1"/>
</dbReference>
<dbReference type="PANTHER" id="PTHR45655:SF5">
    <property type="entry name" value="SOLUBLE GUANYLATE CYCLASE 89DA-RELATED"/>
    <property type="match status" value="1"/>
</dbReference>
<keyword evidence="5" id="KW-0342">GTP-binding</keyword>
<dbReference type="InterPro" id="IPR042463">
    <property type="entry name" value="HNOB_dom_associated_sf"/>
</dbReference>
<dbReference type="SUPFAM" id="SSF111126">
    <property type="entry name" value="Ligand-binding domain in the NO signalling and Golgi transport"/>
    <property type="match status" value="1"/>
</dbReference>
<dbReference type="Gene3D" id="3.90.1520.10">
    <property type="entry name" value="H-NOX domain"/>
    <property type="match status" value="1"/>
</dbReference>
<evidence type="ECO:0000256" key="4">
    <source>
        <dbReference type="ARBA" id="ARBA00022741"/>
    </source>
</evidence>
<dbReference type="Gene3D" id="3.30.70.1230">
    <property type="entry name" value="Nucleotide cyclase"/>
    <property type="match status" value="1"/>
</dbReference>
<gene>
    <name evidence="9" type="ORF">OUZ56_004648</name>
</gene>
<keyword evidence="3" id="KW-0963">Cytoplasm</keyword>
<accession>A0ABQ9YQF7</accession>
<organism evidence="9 10">
    <name type="scientific">Daphnia magna</name>
    <dbReference type="NCBI Taxonomy" id="35525"/>
    <lineage>
        <taxon>Eukaryota</taxon>
        <taxon>Metazoa</taxon>
        <taxon>Ecdysozoa</taxon>
        <taxon>Arthropoda</taxon>
        <taxon>Crustacea</taxon>
        <taxon>Branchiopoda</taxon>
        <taxon>Diplostraca</taxon>
        <taxon>Cladocera</taxon>
        <taxon>Anomopoda</taxon>
        <taxon>Daphniidae</taxon>
        <taxon>Daphnia</taxon>
    </lineage>
</organism>
<dbReference type="Gene3D" id="6.10.250.780">
    <property type="match status" value="1"/>
</dbReference>
<reference evidence="9 10" key="1">
    <citation type="journal article" date="2023" name="Nucleic Acids Res.">
        <title>The hologenome of Daphnia magna reveals possible DNA methylation and microbiome-mediated evolution of the host genome.</title>
        <authorList>
            <person name="Chaturvedi A."/>
            <person name="Li X."/>
            <person name="Dhandapani V."/>
            <person name="Marshall H."/>
            <person name="Kissane S."/>
            <person name="Cuenca-Cambronero M."/>
            <person name="Asole G."/>
            <person name="Calvet F."/>
            <person name="Ruiz-Romero M."/>
            <person name="Marangio P."/>
            <person name="Guigo R."/>
            <person name="Rago D."/>
            <person name="Mirbahai L."/>
            <person name="Eastwood N."/>
            <person name="Colbourne J.K."/>
            <person name="Zhou J."/>
            <person name="Mallon E."/>
            <person name="Orsini L."/>
        </authorList>
    </citation>
    <scope>NUCLEOTIDE SEQUENCE [LARGE SCALE GENOMIC DNA]</scope>
    <source>
        <strain evidence="9">LRV0_1</strain>
    </source>
</reference>
<evidence type="ECO:0000256" key="6">
    <source>
        <dbReference type="ARBA" id="ARBA00023239"/>
    </source>
</evidence>
<proteinExistence type="predicted"/>
<name>A0ABQ9YQF7_9CRUS</name>
<protein>
    <recommendedName>
        <fullName evidence="2">guanylate cyclase</fullName>
        <ecNumber evidence="2">4.6.1.2</ecNumber>
    </recommendedName>
</protein>
<dbReference type="InterPro" id="IPR029787">
    <property type="entry name" value="Nucleotide_cyclase"/>
</dbReference>
<evidence type="ECO:0000256" key="2">
    <source>
        <dbReference type="ARBA" id="ARBA00012202"/>
    </source>
</evidence>
<dbReference type="SMART" id="SM00044">
    <property type="entry name" value="CYCc"/>
    <property type="match status" value="1"/>
</dbReference>
<dbReference type="PANTHER" id="PTHR45655">
    <property type="entry name" value="GUANYLATE CYCLASE SOLUBLE SUBUNIT BETA-2"/>
    <property type="match status" value="1"/>
</dbReference>
<dbReference type="InterPro" id="IPR001054">
    <property type="entry name" value="A/G_cyclase"/>
</dbReference>
<comment type="caution">
    <text evidence="9">The sequence shown here is derived from an EMBL/GenBank/DDBJ whole genome shotgun (WGS) entry which is preliminary data.</text>
</comment>
<sequence>MYPFIFFIFKVKLPRSLNWETQKQNFFDFSTLNQLSRMYGIIFVTIGSIVQAEYGTDLWFSLLEKVGYRNIVFCTHSVYPDDLVANLAKAAVTEIGNGLTLNDVLMYFGRCFIRAAGTFGYDKFIKRCGRFFCDFLSGIDSVHLHMKYTYPKMDNPFIYVLEEDENGVVIHYRTSRSGFPPFLFGILDQVAKDFYDLRISTPLLPEKPNENNEEGLKYRIRINFDNRNYMACKAMQNGAIALERKGNFLGNLKFNKQQKPLIELSNGILLQLFPFSLIFRSDLKIISVGYQLKQLFSRRKLIGHSLLEVATLRRPRLNLSWENLVTLQRVTCELEMMLVTQNNDENSLSKVSRTMSPRSKRAEPNYLLLRGEMRHVKDWQAIIYLCNPLIDNIDDLSELGLKLSDLSLHGHGREMVMTGQQHTSRLEDLYERAEEKANQLQVTHELLDEWKMQGDELLYSMIPQSIAESLRRGQKPIDTCEAFECVTISFVEMTNMDDLMTKSALEAVNFMNAVFSALDNVIDQHNVYKVETIGNVYMVVGGAPTKNETHIKDVCMVALGFCDAMDDLSMNNDTGVHIRIGVHSGPAVAGVLGRKMPRYCFFGDTVNTAARMQSTSLAGKIQISRVAYNLLQCFDGFICEPRGIVMVKGKGEMETHWLLRYQPLRKKSSLDDEESDFL</sequence>
<dbReference type="InterPro" id="IPR038158">
    <property type="entry name" value="H-NOX_domain_sf"/>
</dbReference>
<comment type="subcellular location">
    <subcellularLocation>
        <location evidence="1">Cytoplasm</location>
    </subcellularLocation>
</comment>
<keyword evidence="10" id="KW-1185">Reference proteome</keyword>